<organism evidence="2">
    <name type="scientific">Solibacter usitatus (strain Ellin6076)</name>
    <dbReference type="NCBI Taxonomy" id="234267"/>
    <lineage>
        <taxon>Bacteria</taxon>
        <taxon>Pseudomonadati</taxon>
        <taxon>Acidobacteriota</taxon>
        <taxon>Terriglobia</taxon>
        <taxon>Bryobacterales</taxon>
        <taxon>Solibacteraceae</taxon>
        <taxon>Candidatus Solibacter</taxon>
    </lineage>
</organism>
<evidence type="ECO:0000259" key="1">
    <source>
        <dbReference type="Pfam" id="PF19480"/>
    </source>
</evidence>
<dbReference type="InterPro" id="IPR011051">
    <property type="entry name" value="RmlC_Cupin_sf"/>
</dbReference>
<proteinExistence type="predicted"/>
<dbReference type="HOGENOM" id="CLU_121835_0_0_0"/>
<dbReference type="STRING" id="234267.Acid_4172"/>
<dbReference type="AlphaFoldDB" id="Q01YX9"/>
<dbReference type="EMBL" id="CP000473">
    <property type="protein sequence ID" value="ABJ85136.1"/>
    <property type="molecule type" value="Genomic_DNA"/>
</dbReference>
<protein>
    <recommendedName>
        <fullName evidence="1">Cupin fold metalloprotein WbuC cupin domain-containing protein</fullName>
    </recommendedName>
</protein>
<dbReference type="SUPFAM" id="SSF51182">
    <property type="entry name" value="RmlC-like cupins"/>
    <property type="match status" value="1"/>
</dbReference>
<name>Q01YX9_SOLUE</name>
<dbReference type="InParanoid" id="Q01YX9"/>
<accession>Q01YX9</accession>
<dbReference type="NCBIfam" id="TIGR04366">
    <property type="entry name" value="cupin_WbuC"/>
    <property type="match status" value="1"/>
</dbReference>
<reference evidence="2" key="1">
    <citation type="submission" date="2006-10" db="EMBL/GenBank/DDBJ databases">
        <title>Complete sequence of Solibacter usitatus Ellin6076.</title>
        <authorList>
            <consortium name="US DOE Joint Genome Institute"/>
            <person name="Copeland A."/>
            <person name="Lucas S."/>
            <person name="Lapidus A."/>
            <person name="Barry K."/>
            <person name="Detter J.C."/>
            <person name="Glavina del Rio T."/>
            <person name="Hammon N."/>
            <person name="Israni S."/>
            <person name="Dalin E."/>
            <person name="Tice H."/>
            <person name="Pitluck S."/>
            <person name="Thompson L.S."/>
            <person name="Brettin T."/>
            <person name="Bruce D."/>
            <person name="Han C."/>
            <person name="Tapia R."/>
            <person name="Gilna P."/>
            <person name="Schmutz J."/>
            <person name="Larimer F."/>
            <person name="Land M."/>
            <person name="Hauser L."/>
            <person name="Kyrpides N."/>
            <person name="Mikhailova N."/>
            <person name="Janssen P.H."/>
            <person name="Kuske C.R."/>
            <person name="Richardson P."/>
        </authorList>
    </citation>
    <scope>NUCLEOTIDE SEQUENCE</scope>
    <source>
        <strain evidence="2">Ellin6076</strain>
    </source>
</reference>
<dbReference type="Gene3D" id="2.60.120.10">
    <property type="entry name" value="Jelly Rolls"/>
    <property type="match status" value="1"/>
</dbReference>
<evidence type="ECO:0000313" key="2">
    <source>
        <dbReference type="EMBL" id="ABJ85136.1"/>
    </source>
</evidence>
<dbReference type="eggNOG" id="COG3615">
    <property type="taxonomic scope" value="Bacteria"/>
</dbReference>
<feature type="domain" description="Cupin fold metalloprotein WbuC cupin" evidence="1">
    <location>
        <begin position="19"/>
        <end position="102"/>
    </location>
</feature>
<dbReference type="Pfam" id="PF19480">
    <property type="entry name" value="DUF6016"/>
    <property type="match status" value="1"/>
</dbReference>
<dbReference type="InterPro" id="IPR014710">
    <property type="entry name" value="RmlC-like_jellyroll"/>
</dbReference>
<dbReference type="KEGG" id="sus:Acid_4172"/>
<dbReference type="InterPro" id="IPR046058">
    <property type="entry name" value="WbuC_cupin"/>
</dbReference>
<dbReference type="CDD" id="cd07005">
    <property type="entry name" value="cupin_WbuC-like"/>
    <property type="match status" value="1"/>
</dbReference>
<sequence>MRPRTGPTILVRMPALQLLDSDLFESLIERARRSPRRRTNHNFHTSMEDNPHRFLNVMVRGTYITPHRHRDPPKSESFIVLEGELAFLTFDDGGEIASTHILGRDVLGVDIQPGVWHTIAVLSEHVVCFEVKPGPYSAANDKDFAPWAPREGDTRAAAYLDALVAGLLR</sequence>
<dbReference type="InterPro" id="IPR027565">
    <property type="entry name" value="Cupin_WbuC"/>
</dbReference>
<gene>
    <name evidence="2" type="ordered locus">Acid_4172</name>
</gene>